<dbReference type="InterPro" id="IPR011050">
    <property type="entry name" value="Pectin_lyase_fold/virulence"/>
</dbReference>
<evidence type="ECO:0000256" key="1">
    <source>
        <dbReference type="ARBA" id="ARBA00004191"/>
    </source>
</evidence>
<keyword evidence="5 9" id="KW-0378">Hydrolase</keyword>
<dbReference type="GO" id="GO:0071555">
    <property type="term" value="P:cell wall organization"/>
    <property type="evidence" value="ECO:0007669"/>
    <property type="project" value="UniProtKB-KW"/>
</dbReference>
<comment type="subcellular location">
    <subcellularLocation>
        <location evidence="1">Secreted</location>
        <location evidence="1">Cell wall</location>
    </subcellularLocation>
</comment>
<evidence type="ECO:0000313" key="12">
    <source>
        <dbReference type="Proteomes" id="UP000796880"/>
    </source>
</evidence>
<keyword evidence="10" id="KW-0732">Signal</keyword>
<evidence type="ECO:0000256" key="8">
    <source>
        <dbReference type="PROSITE-ProRule" id="PRU10052"/>
    </source>
</evidence>
<evidence type="ECO:0000256" key="7">
    <source>
        <dbReference type="ARBA" id="ARBA00023316"/>
    </source>
</evidence>
<evidence type="ECO:0000256" key="10">
    <source>
        <dbReference type="SAM" id="SignalP"/>
    </source>
</evidence>
<evidence type="ECO:0000256" key="3">
    <source>
        <dbReference type="ARBA" id="ARBA00022512"/>
    </source>
</evidence>
<sequence length="398" mass="43182">MAGFTLCFGGLLLLMFLFLWASKAEGYGPRLFNVMNYGAVADGQRDNSQALLRAWRDGCEWDGKAEVLIPYGTYMSDPVEFSGPCRGPINFVIRGILKAPTHNSKIFTTKWISFQYIDQLTITGGGTLDGQGASSWGFNDCNTNSNCPTLPTSLVLDFVTNSRVHHLTSLNSKNTHISIFASNNFNVSHVRISAPDDSPNTDGIKIGTSHRIRVSRSVIETGDDCIAMLSGSTKIHISKVYCGPGHGISIGSLGRSQGERDVKGIIVKNSTFSRTTNGVRIKTWASPASMKASNFIFQDIVMKDVFNPITIDQHYCPHGNCNPQISSNVQISNVLYKNIVGTSSSMVAVSLVCSQSKPCNNVVLDNINLVHTGKEAAISSCYHVNGLSYGHQNPVSCI</sequence>
<organism evidence="11 12">
    <name type="scientific">Rhamnella rubrinervis</name>
    <dbReference type="NCBI Taxonomy" id="2594499"/>
    <lineage>
        <taxon>Eukaryota</taxon>
        <taxon>Viridiplantae</taxon>
        <taxon>Streptophyta</taxon>
        <taxon>Embryophyta</taxon>
        <taxon>Tracheophyta</taxon>
        <taxon>Spermatophyta</taxon>
        <taxon>Magnoliopsida</taxon>
        <taxon>eudicotyledons</taxon>
        <taxon>Gunneridae</taxon>
        <taxon>Pentapetalae</taxon>
        <taxon>rosids</taxon>
        <taxon>fabids</taxon>
        <taxon>Rosales</taxon>
        <taxon>Rhamnaceae</taxon>
        <taxon>rhamnoid group</taxon>
        <taxon>Rhamneae</taxon>
        <taxon>Rhamnella</taxon>
    </lineage>
</organism>
<dbReference type="SUPFAM" id="SSF51126">
    <property type="entry name" value="Pectin lyase-like"/>
    <property type="match status" value="1"/>
</dbReference>
<dbReference type="Pfam" id="PF00295">
    <property type="entry name" value="Glyco_hydro_28"/>
    <property type="match status" value="1"/>
</dbReference>
<keyword evidence="12" id="KW-1185">Reference proteome</keyword>
<comment type="caution">
    <text evidence="11">The sequence shown here is derived from an EMBL/GenBank/DDBJ whole genome shotgun (WGS) entry which is preliminary data.</text>
</comment>
<protein>
    <recommendedName>
        <fullName evidence="13">Exopolygalacturonase</fullName>
    </recommendedName>
</protein>
<evidence type="ECO:0000256" key="5">
    <source>
        <dbReference type="ARBA" id="ARBA00022801"/>
    </source>
</evidence>
<evidence type="ECO:0000256" key="9">
    <source>
        <dbReference type="RuleBase" id="RU361169"/>
    </source>
</evidence>
<evidence type="ECO:0000256" key="4">
    <source>
        <dbReference type="ARBA" id="ARBA00022525"/>
    </source>
</evidence>
<dbReference type="OrthoDB" id="187139at2759"/>
<keyword evidence="6 9" id="KW-0326">Glycosidase</keyword>
<evidence type="ECO:0000313" key="11">
    <source>
        <dbReference type="EMBL" id="KAF3442281.1"/>
    </source>
</evidence>
<dbReference type="InterPro" id="IPR012334">
    <property type="entry name" value="Pectin_lyas_fold"/>
</dbReference>
<feature type="active site" evidence="8">
    <location>
        <position position="246"/>
    </location>
</feature>
<dbReference type="InterPro" id="IPR000743">
    <property type="entry name" value="Glyco_hydro_28"/>
</dbReference>
<dbReference type="SMART" id="SM00710">
    <property type="entry name" value="PbH1"/>
    <property type="match status" value="5"/>
</dbReference>
<reference evidence="11" key="1">
    <citation type="submission" date="2020-03" db="EMBL/GenBank/DDBJ databases">
        <title>A high-quality chromosome-level genome assembly of a woody plant with both climbing and erect habits, Rhamnella rubrinervis.</title>
        <authorList>
            <person name="Lu Z."/>
            <person name="Yang Y."/>
            <person name="Zhu X."/>
            <person name="Sun Y."/>
        </authorList>
    </citation>
    <scope>NUCLEOTIDE SEQUENCE</scope>
    <source>
        <strain evidence="11">BYM</strain>
        <tissue evidence="11">Leaf</tissue>
    </source>
</reference>
<comment type="similarity">
    <text evidence="2 9">Belongs to the glycosyl hydrolase 28 family.</text>
</comment>
<dbReference type="Proteomes" id="UP000796880">
    <property type="component" value="Unassembled WGS sequence"/>
</dbReference>
<evidence type="ECO:0000256" key="2">
    <source>
        <dbReference type="ARBA" id="ARBA00008834"/>
    </source>
</evidence>
<keyword evidence="3" id="KW-0134">Cell wall</keyword>
<dbReference type="FunFam" id="2.160.20.10:FF:000004">
    <property type="entry name" value="Pectin lyase-like superfamily protein"/>
    <property type="match status" value="1"/>
</dbReference>
<dbReference type="EMBL" id="VOIH02000007">
    <property type="protein sequence ID" value="KAF3442281.1"/>
    <property type="molecule type" value="Genomic_DNA"/>
</dbReference>
<proteinExistence type="inferred from homology"/>
<dbReference type="PANTHER" id="PTHR31375">
    <property type="match status" value="1"/>
</dbReference>
<dbReference type="GO" id="GO:0005975">
    <property type="term" value="P:carbohydrate metabolic process"/>
    <property type="evidence" value="ECO:0007669"/>
    <property type="project" value="InterPro"/>
</dbReference>
<evidence type="ECO:0000256" key="6">
    <source>
        <dbReference type="ARBA" id="ARBA00023295"/>
    </source>
</evidence>
<feature type="signal peptide" evidence="10">
    <location>
        <begin position="1"/>
        <end position="26"/>
    </location>
</feature>
<dbReference type="AlphaFoldDB" id="A0A8K0E4W7"/>
<keyword evidence="4" id="KW-0964">Secreted</keyword>
<dbReference type="InterPro" id="IPR006626">
    <property type="entry name" value="PbH1"/>
</dbReference>
<gene>
    <name evidence="11" type="ORF">FNV43_RR16197</name>
</gene>
<dbReference type="Gene3D" id="2.160.20.10">
    <property type="entry name" value="Single-stranded right-handed beta-helix, Pectin lyase-like"/>
    <property type="match status" value="1"/>
</dbReference>
<evidence type="ECO:0008006" key="13">
    <source>
        <dbReference type="Google" id="ProtNLM"/>
    </source>
</evidence>
<accession>A0A8K0E4W7</accession>
<feature type="chain" id="PRO_5035449813" description="Exopolygalacturonase" evidence="10">
    <location>
        <begin position="27"/>
        <end position="398"/>
    </location>
</feature>
<keyword evidence="7" id="KW-0961">Cell wall biogenesis/degradation</keyword>
<name>A0A8K0E4W7_9ROSA</name>
<dbReference type="GO" id="GO:0004650">
    <property type="term" value="F:polygalacturonase activity"/>
    <property type="evidence" value="ECO:0007669"/>
    <property type="project" value="InterPro"/>
</dbReference>
<dbReference type="PROSITE" id="PS00502">
    <property type="entry name" value="POLYGALACTURONASE"/>
    <property type="match status" value="1"/>
</dbReference>